<gene>
    <name evidence="1" type="ORF">F5891DRAFT_1189517</name>
</gene>
<dbReference type="RefSeq" id="XP_041225286.1">
    <property type="nucleotide sequence ID" value="XM_041367179.1"/>
</dbReference>
<name>A0AAD4E4T0_9AGAM</name>
<evidence type="ECO:0000313" key="1">
    <source>
        <dbReference type="EMBL" id="KAG1899710.1"/>
    </source>
</evidence>
<dbReference type="Proteomes" id="UP001195769">
    <property type="component" value="Unassembled WGS sequence"/>
</dbReference>
<keyword evidence="2" id="KW-1185">Reference proteome</keyword>
<organism evidence="1 2">
    <name type="scientific">Suillus fuscotomentosus</name>
    <dbReference type="NCBI Taxonomy" id="1912939"/>
    <lineage>
        <taxon>Eukaryota</taxon>
        <taxon>Fungi</taxon>
        <taxon>Dikarya</taxon>
        <taxon>Basidiomycota</taxon>
        <taxon>Agaricomycotina</taxon>
        <taxon>Agaricomycetes</taxon>
        <taxon>Agaricomycetidae</taxon>
        <taxon>Boletales</taxon>
        <taxon>Suillineae</taxon>
        <taxon>Suillaceae</taxon>
        <taxon>Suillus</taxon>
    </lineage>
</organism>
<dbReference type="GeneID" id="64661477"/>
<dbReference type="AlphaFoldDB" id="A0AAD4E4T0"/>
<sequence>MSGEERSQLFKSIADAFIQCGQPYGNRLSPHASYVSSSPSSSPESQSAAIDVIALALYSPTLFYFDPLFKLDAVVSAKDHEAFSLLQVFLSSGLPELHSSLESHPAILEKYELD</sequence>
<proteinExistence type="predicted"/>
<evidence type="ECO:0000313" key="2">
    <source>
        <dbReference type="Proteomes" id="UP001195769"/>
    </source>
</evidence>
<reference evidence="1" key="1">
    <citation type="journal article" date="2020" name="New Phytol.">
        <title>Comparative genomics reveals dynamic genome evolution in host specialist ectomycorrhizal fungi.</title>
        <authorList>
            <person name="Lofgren L.A."/>
            <person name="Nguyen N.H."/>
            <person name="Vilgalys R."/>
            <person name="Ruytinx J."/>
            <person name="Liao H.L."/>
            <person name="Branco S."/>
            <person name="Kuo A."/>
            <person name="LaButti K."/>
            <person name="Lipzen A."/>
            <person name="Andreopoulos W."/>
            <person name="Pangilinan J."/>
            <person name="Riley R."/>
            <person name="Hundley H."/>
            <person name="Na H."/>
            <person name="Barry K."/>
            <person name="Grigoriev I.V."/>
            <person name="Stajich J.E."/>
            <person name="Kennedy P.G."/>
        </authorList>
    </citation>
    <scope>NUCLEOTIDE SEQUENCE</scope>
    <source>
        <strain evidence="1">FC203</strain>
    </source>
</reference>
<comment type="caution">
    <text evidence="1">The sequence shown here is derived from an EMBL/GenBank/DDBJ whole genome shotgun (WGS) entry which is preliminary data.</text>
</comment>
<accession>A0AAD4E4T0</accession>
<dbReference type="EMBL" id="JABBWK010000031">
    <property type="protein sequence ID" value="KAG1899710.1"/>
    <property type="molecule type" value="Genomic_DNA"/>
</dbReference>
<protein>
    <submittedName>
        <fullName evidence="1">Uncharacterized protein</fullName>
    </submittedName>
</protein>